<evidence type="ECO:0000313" key="3">
    <source>
        <dbReference type="Proteomes" id="UP000523079"/>
    </source>
</evidence>
<dbReference type="AlphaFoldDB" id="A0A7W3P738"/>
<dbReference type="EMBL" id="JACGWT010000005">
    <property type="protein sequence ID" value="MBA8795613.1"/>
    <property type="molecule type" value="Genomic_DNA"/>
</dbReference>
<dbReference type="RefSeq" id="WP_182561215.1">
    <property type="nucleotide sequence ID" value="NZ_JACGWT010000005.1"/>
</dbReference>
<gene>
    <name evidence="2" type="ORF">FHX74_003249</name>
</gene>
<reference evidence="2 3" key="1">
    <citation type="submission" date="2020-07" db="EMBL/GenBank/DDBJ databases">
        <title>Sequencing the genomes of 1000 actinobacteria strains.</title>
        <authorList>
            <person name="Klenk H.-P."/>
        </authorList>
    </citation>
    <scope>NUCLEOTIDE SEQUENCE [LARGE SCALE GENOMIC DNA]</scope>
    <source>
        <strain evidence="2 3">DSM 100723</strain>
    </source>
</reference>
<comment type="caution">
    <text evidence="2">The sequence shown here is derived from an EMBL/GenBank/DDBJ whole genome shotgun (WGS) entry which is preliminary data.</text>
</comment>
<protein>
    <submittedName>
        <fullName evidence="2">Uncharacterized protein</fullName>
    </submittedName>
</protein>
<dbReference type="InterPro" id="IPR047681">
    <property type="entry name" value="PPA1309-like"/>
</dbReference>
<sequence>MTTPDAPDVPDPDDREALVAALVDLEHHLATAGWDAAPRLFALVRTDDLIEAEPELARAQGLRGSADGGFPDALTAIEQDEFRPTGDLGADLAAIVWPEAVHGCAVSLESTFRSGPDDADPEPTTAGSGTEEVRVVVGVTRAGSRHGLARLKSQPGELLAADELVPQLVTALAHTLADTPEGPTGPVDG</sequence>
<dbReference type="NCBIfam" id="NF040618">
    <property type="entry name" value="PPA1309_fam"/>
    <property type="match status" value="1"/>
</dbReference>
<evidence type="ECO:0000313" key="2">
    <source>
        <dbReference type="EMBL" id="MBA8795613.1"/>
    </source>
</evidence>
<proteinExistence type="predicted"/>
<accession>A0A7W3P738</accession>
<name>A0A7W3P738_9ACTN</name>
<keyword evidence="3" id="KW-1185">Reference proteome</keyword>
<dbReference type="Proteomes" id="UP000523079">
    <property type="component" value="Unassembled WGS sequence"/>
</dbReference>
<organism evidence="2 3">
    <name type="scientific">Microlunatus kandeliicorticis</name>
    <dbReference type="NCBI Taxonomy" id="1759536"/>
    <lineage>
        <taxon>Bacteria</taxon>
        <taxon>Bacillati</taxon>
        <taxon>Actinomycetota</taxon>
        <taxon>Actinomycetes</taxon>
        <taxon>Propionibacteriales</taxon>
        <taxon>Propionibacteriaceae</taxon>
        <taxon>Microlunatus</taxon>
    </lineage>
</organism>
<evidence type="ECO:0000256" key="1">
    <source>
        <dbReference type="SAM" id="MobiDB-lite"/>
    </source>
</evidence>
<feature type="region of interest" description="Disordered" evidence="1">
    <location>
        <begin position="111"/>
        <end position="131"/>
    </location>
</feature>